<keyword evidence="1" id="KW-0472">Membrane</keyword>
<gene>
    <name evidence="2" type="ORF">M413DRAFT_66259</name>
</gene>
<dbReference type="EMBL" id="KN831772">
    <property type="protein sequence ID" value="KIM45459.1"/>
    <property type="molecule type" value="Genomic_DNA"/>
</dbReference>
<keyword evidence="1" id="KW-1133">Transmembrane helix</keyword>
<dbReference type="AlphaFoldDB" id="A0A0C3CMV5"/>
<keyword evidence="3" id="KW-1185">Reference proteome</keyword>
<dbReference type="OrthoDB" id="2564234at2759"/>
<proteinExistence type="predicted"/>
<name>A0A0C3CMV5_HEBCY</name>
<dbReference type="HOGENOM" id="CLU_058499_0_0_1"/>
<evidence type="ECO:0000313" key="3">
    <source>
        <dbReference type="Proteomes" id="UP000053424"/>
    </source>
</evidence>
<organism evidence="2 3">
    <name type="scientific">Hebeloma cylindrosporum</name>
    <dbReference type="NCBI Taxonomy" id="76867"/>
    <lineage>
        <taxon>Eukaryota</taxon>
        <taxon>Fungi</taxon>
        <taxon>Dikarya</taxon>
        <taxon>Basidiomycota</taxon>
        <taxon>Agaricomycotina</taxon>
        <taxon>Agaricomycetes</taxon>
        <taxon>Agaricomycetidae</taxon>
        <taxon>Agaricales</taxon>
        <taxon>Agaricineae</taxon>
        <taxon>Hymenogastraceae</taxon>
        <taxon>Hebeloma</taxon>
    </lineage>
</organism>
<dbReference type="Gene3D" id="2.60.120.260">
    <property type="entry name" value="Galactose-binding domain-like"/>
    <property type="match status" value="2"/>
</dbReference>
<reference evidence="2 3" key="1">
    <citation type="submission" date="2014-04" db="EMBL/GenBank/DDBJ databases">
        <authorList>
            <consortium name="DOE Joint Genome Institute"/>
            <person name="Kuo A."/>
            <person name="Gay G."/>
            <person name="Dore J."/>
            <person name="Kohler A."/>
            <person name="Nagy L.G."/>
            <person name="Floudas D."/>
            <person name="Copeland A."/>
            <person name="Barry K.W."/>
            <person name="Cichocki N."/>
            <person name="Veneault-Fourrey C."/>
            <person name="LaButti K."/>
            <person name="Lindquist E.A."/>
            <person name="Lipzen A."/>
            <person name="Lundell T."/>
            <person name="Morin E."/>
            <person name="Murat C."/>
            <person name="Sun H."/>
            <person name="Tunlid A."/>
            <person name="Henrissat B."/>
            <person name="Grigoriev I.V."/>
            <person name="Hibbett D.S."/>
            <person name="Martin F."/>
            <person name="Nordberg H.P."/>
            <person name="Cantor M.N."/>
            <person name="Hua S.X."/>
        </authorList>
    </citation>
    <scope>NUCLEOTIDE SEQUENCE [LARGE SCALE GENOMIC DNA]</scope>
    <source>
        <strain evidence="3">h7</strain>
    </source>
</reference>
<evidence type="ECO:0000313" key="2">
    <source>
        <dbReference type="EMBL" id="KIM45459.1"/>
    </source>
</evidence>
<evidence type="ECO:0000256" key="1">
    <source>
        <dbReference type="SAM" id="Phobius"/>
    </source>
</evidence>
<sequence>MPRFAQLFKDTSPPLVWSEGWQGGTSEADPALDKYSQATYTFTNTPNATMDFEFNGTFIGIYGAKRPGYGLYRIKLDGKLLPTFDASSATPLYNQTLFNATVPNGFHQIQLINAGNTTLDVDYAYFEGHVGKDNEPLVPSTFQDNDPPFVFSPASSWHQSPRPGTFSASTGTITTDSSATMVYTFQETWLTRPSIADVILLYGTVTPANTPAYQVSVDNGPFRTFSAKKASARPHQVLYYASNLGRGTHTLRVKFPPTNGSMGDFAVDFANLYSAPSLMGGGGKSLPTSVVAGLTISSVIAIFSLLASIYLLLRLRRQESGKKSIVGFKSETMLEFDH</sequence>
<dbReference type="STRING" id="686832.A0A0C3CMV5"/>
<reference evidence="3" key="2">
    <citation type="submission" date="2015-01" db="EMBL/GenBank/DDBJ databases">
        <title>Evolutionary Origins and Diversification of the Mycorrhizal Mutualists.</title>
        <authorList>
            <consortium name="DOE Joint Genome Institute"/>
            <consortium name="Mycorrhizal Genomics Consortium"/>
            <person name="Kohler A."/>
            <person name="Kuo A."/>
            <person name="Nagy L.G."/>
            <person name="Floudas D."/>
            <person name="Copeland A."/>
            <person name="Barry K.W."/>
            <person name="Cichocki N."/>
            <person name="Veneault-Fourrey C."/>
            <person name="LaButti K."/>
            <person name="Lindquist E.A."/>
            <person name="Lipzen A."/>
            <person name="Lundell T."/>
            <person name="Morin E."/>
            <person name="Murat C."/>
            <person name="Riley R."/>
            <person name="Ohm R."/>
            <person name="Sun H."/>
            <person name="Tunlid A."/>
            <person name="Henrissat B."/>
            <person name="Grigoriev I.V."/>
            <person name="Hibbett D.S."/>
            <person name="Martin F."/>
        </authorList>
    </citation>
    <scope>NUCLEOTIDE SEQUENCE [LARGE SCALE GENOMIC DNA]</scope>
    <source>
        <strain evidence="3">h7</strain>
    </source>
</reference>
<keyword evidence="1" id="KW-0812">Transmembrane</keyword>
<accession>A0A0C3CMV5</accession>
<protein>
    <submittedName>
        <fullName evidence="2">Uncharacterized protein</fullName>
    </submittedName>
</protein>
<feature type="transmembrane region" description="Helical" evidence="1">
    <location>
        <begin position="290"/>
        <end position="313"/>
    </location>
</feature>
<dbReference type="Proteomes" id="UP000053424">
    <property type="component" value="Unassembled WGS sequence"/>
</dbReference>